<dbReference type="InterPro" id="IPR009577">
    <property type="entry name" value="Sm_multidrug_ex"/>
</dbReference>
<feature type="transmembrane region" description="Helical" evidence="1">
    <location>
        <begin position="83"/>
        <end position="109"/>
    </location>
</feature>
<keyword evidence="1" id="KW-0812">Transmembrane</keyword>
<keyword evidence="1" id="KW-1133">Transmembrane helix</keyword>
<dbReference type="RefSeq" id="WP_166149338.1">
    <property type="nucleotide sequence ID" value="NZ_JAAOIW010000003.1"/>
</dbReference>
<feature type="transmembrane region" description="Helical" evidence="1">
    <location>
        <begin position="115"/>
        <end position="141"/>
    </location>
</feature>
<feature type="transmembrane region" description="Helical" evidence="1">
    <location>
        <begin position="36"/>
        <end position="62"/>
    </location>
</feature>
<sequence>MNTLLAWASVLGSGVLELWVAIPLGFTLQLHPVTTAILSALGSLLSAVIIIFFGSSLRNWLIQRFQRKNGGKDSRMSRIWNRYGIIGLGFLSPLLTGAPLGAAIGISFNAEPRKLLLWMAVGIIFWSCVLTIAAAYGLMALKLA</sequence>
<keyword evidence="1" id="KW-0472">Membrane</keyword>
<evidence type="ECO:0000313" key="3">
    <source>
        <dbReference type="Proteomes" id="UP001165962"/>
    </source>
</evidence>
<organism evidence="2 3">
    <name type="scientific">Paenibacillus agricola</name>
    <dbReference type="NCBI Taxonomy" id="2716264"/>
    <lineage>
        <taxon>Bacteria</taxon>
        <taxon>Bacillati</taxon>
        <taxon>Bacillota</taxon>
        <taxon>Bacilli</taxon>
        <taxon>Bacillales</taxon>
        <taxon>Paenibacillaceae</taxon>
        <taxon>Paenibacillus</taxon>
    </lineage>
</organism>
<gene>
    <name evidence="2" type="ORF">G9U52_11180</name>
</gene>
<dbReference type="Proteomes" id="UP001165962">
    <property type="component" value="Unassembled WGS sequence"/>
</dbReference>
<name>A0ABX0J3J9_9BACL</name>
<evidence type="ECO:0000256" key="1">
    <source>
        <dbReference type="SAM" id="Phobius"/>
    </source>
</evidence>
<dbReference type="EMBL" id="JAAOIW010000003">
    <property type="protein sequence ID" value="NHN30396.1"/>
    <property type="molecule type" value="Genomic_DNA"/>
</dbReference>
<proteinExistence type="predicted"/>
<keyword evidence="3" id="KW-1185">Reference proteome</keyword>
<dbReference type="Pfam" id="PF06695">
    <property type="entry name" value="Sm_multidrug_ex"/>
    <property type="match status" value="1"/>
</dbReference>
<evidence type="ECO:0000313" key="2">
    <source>
        <dbReference type="EMBL" id="NHN30396.1"/>
    </source>
</evidence>
<comment type="caution">
    <text evidence="2">The sequence shown here is derived from an EMBL/GenBank/DDBJ whole genome shotgun (WGS) entry which is preliminary data.</text>
</comment>
<accession>A0ABX0J3J9</accession>
<protein>
    <submittedName>
        <fullName evidence="2">Small multi-drug export protein</fullName>
    </submittedName>
</protein>
<reference evidence="2" key="1">
    <citation type="submission" date="2020-03" db="EMBL/GenBank/DDBJ databases">
        <title>Draft sequencing of Paenibacilllus sp. S3N08.</title>
        <authorList>
            <person name="Kim D.-U."/>
        </authorList>
    </citation>
    <scope>NUCLEOTIDE SEQUENCE</scope>
    <source>
        <strain evidence="2">S3N08</strain>
    </source>
</reference>